<dbReference type="EMBL" id="LR798305">
    <property type="protein sequence ID" value="CAB5222740.1"/>
    <property type="molecule type" value="Genomic_DNA"/>
</dbReference>
<reference evidence="2" key="1">
    <citation type="submission" date="2020-05" db="EMBL/GenBank/DDBJ databases">
        <authorList>
            <person name="Chiriac C."/>
            <person name="Salcher M."/>
            <person name="Ghai R."/>
            <person name="Kavagutti S V."/>
        </authorList>
    </citation>
    <scope>NUCLEOTIDE SEQUENCE</scope>
</reference>
<accession>A0A6J7WYB3</accession>
<evidence type="ECO:0000313" key="2">
    <source>
        <dbReference type="EMBL" id="CAB5222740.1"/>
    </source>
</evidence>
<protein>
    <submittedName>
        <fullName evidence="2">Uncharacterized protein</fullName>
    </submittedName>
</protein>
<keyword evidence="1" id="KW-0812">Transmembrane</keyword>
<feature type="transmembrane region" description="Helical" evidence="1">
    <location>
        <begin position="52"/>
        <end position="71"/>
    </location>
</feature>
<keyword evidence="1" id="KW-0472">Membrane</keyword>
<proteinExistence type="predicted"/>
<evidence type="ECO:0000256" key="1">
    <source>
        <dbReference type="SAM" id="Phobius"/>
    </source>
</evidence>
<keyword evidence="1" id="KW-1133">Transmembrane helix</keyword>
<organism evidence="2">
    <name type="scientific">uncultured Caudovirales phage</name>
    <dbReference type="NCBI Taxonomy" id="2100421"/>
    <lineage>
        <taxon>Viruses</taxon>
        <taxon>Duplodnaviria</taxon>
        <taxon>Heunggongvirae</taxon>
        <taxon>Uroviricota</taxon>
        <taxon>Caudoviricetes</taxon>
        <taxon>Peduoviridae</taxon>
        <taxon>Maltschvirus</taxon>
        <taxon>Maltschvirus maltsch</taxon>
    </lineage>
</organism>
<name>A0A6J7WYB3_9CAUD</name>
<gene>
    <name evidence="2" type="ORF">UFOVP376_22</name>
</gene>
<sequence length="74" mass="8172">MNCCNANGVCDQGKDCPVRKQRLKEINDAYANGFKDAQLDDPIDDLADTFKALLTMLTAVLGVWIVCLLIWGKP</sequence>